<dbReference type="EMBL" id="QKTX01000005">
    <property type="protein sequence ID" value="PZV83858.1"/>
    <property type="molecule type" value="Genomic_DNA"/>
</dbReference>
<keyword evidence="1" id="KW-0812">Transmembrane</keyword>
<evidence type="ECO:0000313" key="2">
    <source>
        <dbReference type="EMBL" id="PZV83858.1"/>
    </source>
</evidence>
<dbReference type="AlphaFoldDB" id="A0A326RS60"/>
<evidence type="ECO:0000256" key="1">
    <source>
        <dbReference type="SAM" id="Phobius"/>
    </source>
</evidence>
<dbReference type="Proteomes" id="UP000248917">
    <property type="component" value="Unassembled WGS sequence"/>
</dbReference>
<keyword evidence="1" id="KW-1133">Transmembrane helix</keyword>
<organism evidence="2 3">
    <name type="scientific">Algoriphagus aquaeductus</name>
    <dbReference type="NCBI Taxonomy" id="475299"/>
    <lineage>
        <taxon>Bacteria</taxon>
        <taxon>Pseudomonadati</taxon>
        <taxon>Bacteroidota</taxon>
        <taxon>Cytophagia</taxon>
        <taxon>Cytophagales</taxon>
        <taxon>Cyclobacteriaceae</taxon>
        <taxon>Algoriphagus</taxon>
    </lineage>
</organism>
<dbReference type="InterPro" id="IPR016024">
    <property type="entry name" value="ARM-type_fold"/>
</dbReference>
<dbReference type="OrthoDB" id="835661at2"/>
<reference evidence="2 3" key="1">
    <citation type="submission" date="2018-06" db="EMBL/GenBank/DDBJ databases">
        <title>Genomic Encyclopedia of Archaeal and Bacterial Type Strains, Phase II (KMG-II): from individual species to whole genera.</title>
        <authorList>
            <person name="Goeker M."/>
        </authorList>
    </citation>
    <scope>NUCLEOTIDE SEQUENCE [LARGE SCALE GENOMIC DNA]</scope>
    <source>
        <strain evidence="2 3">T4</strain>
    </source>
</reference>
<gene>
    <name evidence="2" type="ORF">CLV31_10583</name>
</gene>
<keyword evidence="3" id="KW-1185">Reference proteome</keyword>
<sequence length="526" mass="60240">MRTFLLLTFLSLLTISWTRLEAQESIIPQDSTDFGDFLVLQDQVPGLSFRWQIKDKSLPESLLLDSLFLFAKTDSGYISQPMEHFAQLHEMSSRFGLDSLNVGLSYRVYSEEVSWQGAREYLANLVRNGDYQPIYEVKDVSEDLVVLAKKTPYSPFLKFKILFISDYKLFIVTAVIIFFFVVSIVMIIFMIILKVKKSKREQHKKEYENLIIDPLTSLLFEKELDEISVMKASDFHAYFPAELLQKVLFKEVLIQKIIGLNKKMKGEFKGKLKTIYQKLDLDKMSIQSLKSGKWYKITQGLVEINEMDLVEALTEVKGHANSDNFHVRSQAVATLLNLSEKVDLNFLKDQTFPLSEWQQMNYLRIIKFVSNVKPLKLEVLFESSNQSIRVFGIKLVRMLGRLDLLVNLANISEEVGLEEQIEILETYETLGAHMEVGFINRCLSSENEELAFAAAKAAFSLGDENSVKLIYSRLAKDQLSFKLKKQLLKTLHALDISKFDQATIGASDPISGQIRAHILDPLLSHV</sequence>
<dbReference type="SUPFAM" id="SSF48371">
    <property type="entry name" value="ARM repeat"/>
    <property type="match status" value="1"/>
</dbReference>
<evidence type="ECO:0008006" key="4">
    <source>
        <dbReference type="Google" id="ProtNLM"/>
    </source>
</evidence>
<accession>A0A326RS60</accession>
<protein>
    <recommendedName>
        <fullName evidence="4">HEAT repeat protein</fullName>
    </recommendedName>
</protein>
<name>A0A326RS60_9BACT</name>
<dbReference type="RefSeq" id="WP_111392472.1">
    <property type="nucleotide sequence ID" value="NZ_QKTX01000005.1"/>
</dbReference>
<comment type="caution">
    <text evidence="2">The sequence shown here is derived from an EMBL/GenBank/DDBJ whole genome shotgun (WGS) entry which is preliminary data.</text>
</comment>
<keyword evidence="1" id="KW-0472">Membrane</keyword>
<feature type="transmembrane region" description="Helical" evidence="1">
    <location>
        <begin position="169"/>
        <end position="193"/>
    </location>
</feature>
<proteinExistence type="predicted"/>
<evidence type="ECO:0000313" key="3">
    <source>
        <dbReference type="Proteomes" id="UP000248917"/>
    </source>
</evidence>